<comment type="caution">
    <text evidence="1">The sequence shown here is derived from an EMBL/GenBank/DDBJ whole genome shotgun (WGS) entry which is preliminary data.</text>
</comment>
<evidence type="ECO:0008006" key="3">
    <source>
        <dbReference type="Google" id="ProtNLM"/>
    </source>
</evidence>
<dbReference type="Proteomes" id="UP000037510">
    <property type="component" value="Unassembled WGS sequence"/>
</dbReference>
<dbReference type="PANTHER" id="PTHR47326:SF1">
    <property type="entry name" value="HTH PSQ-TYPE DOMAIN-CONTAINING PROTEIN"/>
    <property type="match status" value="1"/>
</dbReference>
<evidence type="ECO:0000313" key="2">
    <source>
        <dbReference type="Proteomes" id="UP000037510"/>
    </source>
</evidence>
<accession>A0A0L7KMQ7</accession>
<dbReference type="STRING" id="104452.A0A0L7KMQ7"/>
<keyword evidence="2" id="KW-1185">Reference proteome</keyword>
<dbReference type="InterPro" id="IPR036397">
    <property type="entry name" value="RNaseH_sf"/>
</dbReference>
<protein>
    <recommendedName>
        <fullName evidence="3">Transposable element Tc3 transposase</fullName>
    </recommendedName>
</protein>
<dbReference type="Gene3D" id="3.30.420.10">
    <property type="entry name" value="Ribonuclease H-like superfamily/Ribonuclease H"/>
    <property type="match status" value="1"/>
</dbReference>
<sequence length="191" mass="22066">MWREDDENTADLNVAVKCLVHTALHYSARTSIFRMLEEVMEHVLQTYGSIEGDLAVFERSFDGILNGQVLGPFELPATLNAEGFFLSSDLPTLLEDVSLEDRRRMWLQHDGCPAHYARNVLVFLNETYPRRWIGRLGTILWPPWSPDLKPLDFFYWGCIKEIVYREPRLSSCVNVFKGLPKPLLNPDMHAK</sequence>
<dbReference type="GO" id="GO:0003676">
    <property type="term" value="F:nucleic acid binding"/>
    <property type="evidence" value="ECO:0007669"/>
    <property type="project" value="InterPro"/>
</dbReference>
<organism evidence="1 2">
    <name type="scientific">Operophtera brumata</name>
    <name type="common">Winter moth</name>
    <name type="synonym">Phalaena brumata</name>
    <dbReference type="NCBI Taxonomy" id="104452"/>
    <lineage>
        <taxon>Eukaryota</taxon>
        <taxon>Metazoa</taxon>
        <taxon>Ecdysozoa</taxon>
        <taxon>Arthropoda</taxon>
        <taxon>Hexapoda</taxon>
        <taxon>Insecta</taxon>
        <taxon>Pterygota</taxon>
        <taxon>Neoptera</taxon>
        <taxon>Endopterygota</taxon>
        <taxon>Lepidoptera</taxon>
        <taxon>Glossata</taxon>
        <taxon>Ditrysia</taxon>
        <taxon>Geometroidea</taxon>
        <taxon>Geometridae</taxon>
        <taxon>Larentiinae</taxon>
        <taxon>Operophtera</taxon>
    </lineage>
</organism>
<reference evidence="1 2" key="1">
    <citation type="journal article" date="2015" name="Genome Biol. Evol.">
        <title>The genome of winter moth (Operophtera brumata) provides a genomic perspective on sexual dimorphism and phenology.</title>
        <authorList>
            <person name="Derks M.F."/>
            <person name="Smit S."/>
            <person name="Salis L."/>
            <person name="Schijlen E."/>
            <person name="Bossers A."/>
            <person name="Mateman C."/>
            <person name="Pijl A.S."/>
            <person name="de Ridder D."/>
            <person name="Groenen M.A."/>
            <person name="Visser M.E."/>
            <person name="Megens H.J."/>
        </authorList>
    </citation>
    <scope>NUCLEOTIDE SEQUENCE [LARGE SCALE GENOMIC DNA]</scope>
    <source>
        <strain evidence="1">WM2013NL</strain>
        <tissue evidence="1">Head and thorax</tissue>
    </source>
</reference>
<proteinExistence type="predicted"/>
<dbReference type="PANTHER" id="PTHR47326">
    <property type="entry name" value="TRANSPOSABLE ELEMENT TC3 TRANSPOSASE-LIKE PROTEIN"/>
    <property type="match status" value="1"/>
</dbReference>
<gene>
    <name evidence="1" type="ORF">OBRU01_24328</name>
</gene>
<dbReference type="AlphaFoldDB" id="A0A0L7KMQ7"/>
<evidence type="ECO:0000313" key="1">
    <source>
        <dbReference type="EMBL" id="KOB64371.1"/>
    </source>
</evidence>
<name>A0A0L7KMQ7_OPEBR</name>
<dbReference type="EMBL" id="JTDY01008834">
    <property type="protein sequence ID" value="KOB64371.1"/>
    <property type="molecule type" value="Genomic_DNA"/>
</dbReference>